<dbReference type="OrthoDB" id="1095847at2"/>
<dbReference type="EMBL" id="JACIES010000004">
    <property type="protein sequence ID" value="MBB4026071.1"/>
    <property type="molecule type" value="Genomic_DNA"/>
</dbReference>
<evidence type="ECO:0000259" key="7">
    <source>
        <dbReference type="Pfam" id="PF15495"/>
    </source>
</evidence>
<dbReference type="InterPro" id="IPR047786">
    <property type="entry name" value="Mfa1_fim"/>
</dbReference>
<reference evidence="8 9" key="1">
    <citation type="submission" date="2020-08" db="EMBL/GenBank/DDBJ databases">
        <title>Genomic Encyclopedia of Type Strains, Phase IV (KMG-IV): sequencing the most valuable type-strain genomes for metagenomic binning, comparative biology and taxonomic classification.</title>
        <authorList>
            <person name="Goeker M."/>
        </authorList>
    </citation>
    <scope>NUCLEOTIDE SEQUENCE [LARGE SCALE GENOMIC DNA]</scope>
    <source>
        <strain evidence="8 9">DSM 105721</strain>
    </source>
</reference>
<feature type="domain" description="Minor fimbrium subunit Mfa1 C-terminal" evidence="7">
    <location>
        <begin position="423"/>
        <end position="495"/>
    </location>
</feature>
<accession>A0A7W6HW30</accession>
<dbReference type="RefSeq" id="WP_124315908.1">
    <property type="nucleotide sequence ID" value="NZ_AP028155.1"/>
</dbReference>
<sequence>MRLFYYCILLFSLVTLGGCINDADPVDDPSGNPSVVVTDGNVMFSFTVPETSSSLGRASAESSDETVPGSENESRIEKVQLYLFHSETKNFIESFEIGVERVVSDQTVTYRSNQKIKVDPGSYDVFAVANRTSMINATSVDNFLSHVDKDSYENGTTDASRPLIMANRAVANLNVVVNTPKAEEEITVVPITLERVVAKLCLARNRNEYVMKDKEGRQYATINLSNYRYFNLSRNFYTFRHVVTLADGSDDTNLVKPDFTCTNDYFGVIPATNGYAVDPYFFNKTVAGAENFTNQDNYYAQPYCENASNNITSVLNAENTYTTTYCLENCMYRPAQNKAYATGIVFKASVSIPEERTFNEEGHTVDPYGQSTIYYFNYNFYTSLKAVHDIGKANVPTDGSLSLEDQKKYNIKVFNKSEEGSFHCYYNYFIRHVDNHSAMMGVMEFGIVRNNIYRILITNVNDLGTGIPDVDPGDIESDAYLSVDFSVLPWNIRYQEGELE</sequence>
<keyword evidence="3 5" id="KW-0732">Signal</keyword>
<comment type="subcellular location">
    <subcellularLocation>
        <location evidence="1">Fimbrium</location>
    </subcellularLocation>
</comment>
<gene>
    <name evidence="8" type="ORF">GGR14_001861</name>
</gene>
<dbReference type="Proteomes" id="UP000546007">
    <property type="component" value="Unassembled WGS sequence"/>
</dbReference>
<evidence type="ECO:0000313" key="8">
    <source>
        <dbReference type="EMBL" id="MBB4026071.1"/>
    </source>
</evidence>
<keyword evidence="4" id="KW-0281">Fimbrium</keyword>
<dbReference type="Pfam" id="PF15495">
    <property type="entry name" value="Fimbrillin_C"/>
    <property type="match status" value="1"/>
</dbReference>
<feature type="signal peptide" evidence="5">
    <location>
        <begin position="1"/>
        <end position="23"/>
    </location>
</feature>
<evidence type="ECO:0000256" key="4">
    <source>
        <dbReference type="ARBA" id="ARBA00023263"/>
    </source>
</evidence>
<evidence type="ECO:0000256" key="5">
    <source>
        <dbReference type="SAM" id="SignalP"/>
    </source>
</evidence>
<feature type="domain" description="Major fimbrial subunit protein N-terminal" evidence="6">
    <location>
        <begin position="57"/>
        <end position="195"/>
    </location>
</feature>
<dbReference type="AlphaFoldDB" id="A0A7W6HW30"/>
<evidence type="ECO:0000256" key="1">
    <source>
        <dbReference type="ARBA" id="ARBA00004561"/>
    </source>
</evidence>
<proteinExistence type="inferred from homology"/>
<evidence type="ECO:0008006" key="10">
    <source>
        <dbReference type="Google" id="ProtNLM"/>
    </source>
</evidence>
<dbReference type="InterPro" id="IPR029140">
    <property type="entry name" value="Mfa1_C"/>
</dbReference>
<keyword evidence="9" id="KW-1185">Reference proteome</keyword>
<dbReference type="Gene3D" id="2.60.40.2580">
    <property type="match status" value="1"/>
</dbReference>
<dbReference type="Gene3D" id="2.60.40.3690">
    <property type="match status" value="1"/>
</dbReference>
<dbReference type="InterPro" id="IPR029141">
    <property type="entry name" value="FimA_N"/>
</dbReference>
<dbReference type="GeneID" id="93102522"/>
<dbReference type="GO" id="GO:0009418">
    <property type="term" value="C:pilus shaft"/>
    <property type="evidence" value="ECO:0007669"/>
    <property type="project" value="InterPro"/>
</dbReference>
<name>A0A7W6HW30_9BACT</name>
<organism evidence="8 9">
    <name type="scientific">Butyricimonas faecihominis</name>
    <dbReference type="NCBI Taxonomy" id="1472416"/>
    <lineage>
        <taxon>Bacteria</taxon>
        <taxon>Pseudomonadati</taxon>
        <taxon>Bacteroidota</taxon>
        <taxon>Bacteroidia</taxon>
        <taxon>Bacteroidales</taxon>
        <taxon>Odoribacteraceae</taxon>
        <taxon>Butyricimonas</taxon>
    </lineage>
</organism>
<comment type="similarity">
    <text evidence="2">Belongs to the bacteroidetes fimbrillin superfamily. FimA/Mfa1 family.</text>
</comment>
<dbReference type="NCBIfam" id="NF038041">
    <property type="entry name" value="fim_Mfa1_fam"/>
    <property type="match status" value="1"/>
</dbReference>
<comment type="caution">
    <text evidence="8">The sequence shown here is derived from an EMBL/GenBank/DDBJ whole genome shotgun (WGS) entry which is preliminary data.</text>
</comment>
<dbReference type="PROSITE" id="PS51257">
    <property type="entry name" value="PROKAR_LIPOPROTEIN"/>
    <property type="match status" value="1"/>
</dbReference>
<evidence type="ECO:0000259" key="6">
    <source>
        <dbReference type="Pfam" id="PF06321"/>
    </source>
</evidence>
<evidence type="ECO:0000256" key="3">
    <source>
        <dbReference type="ARBA" id="ARBA00022729"/>
    </source>
</evidence>
<evidence type="ECO:0000313" key="9">
    <source>
        <dbReference type="Proteomes" id="UP000546007"/>
    </source>
</evidence>
<dbReference type="Pfam" id="PF06321">
    <property type="entry name" value="P_gingi_FimA"/>
    <property type="match status" value="1"/>
</dbReference>
<protein>
    <recommendedName>
        <fullName evidence="10">Fimbrial subunit protein C-terminal domain-containing protein</fullName>
    </recommendedName>
</protein>
<evidence type="ECO:0000256" key="2">
    <source>
        <dbReference type="ARBA" id="ARBA00006011"/>
    </source>
</evidence>
<feature type="chain" id="PRO_5030541284" description="Fimbrial subunit protein C-terminal domain-containing protein" evidence="5">
    <location>
        <begin position="24"/>
        <end position="500"/>
    </location>
</feature>